<feature type="region of interest" description="Disordered" evidence="1">
    <location>
        <begin position="432"/>
        <end position="464"/>
    </location>
</feature>
<keyword evidence="3" id="KW-0503">Monooxygenase</keyword>
<feature type="compositionally biased region" description="Basic and acidic residues" evidence="1">
    <location>
        <begin position="1503"/>
        <end position="1513"/>
    </location>
</feature>
<feature type="compositionally biased region" description="Basic and acidic residues" evidence="1">
    <location>
        <begin position="249"/>
        <end position="272"/>
    </location>
</feature>
<proteinExistence type="predicted"/>
<dbReference type="Proteomes" id="UP000221165">
    <property type="component" value="Unassembled WGS sequence"/>
</dbReference>
<feature type="domain" description="RNA-editing substrate-binding complex 6 protein" evidence="2">
    <location>
        <begin position="671"/>
        <end position="863"/>
    </location>
</feature>
<feature type="compositionally biased region" description="Low complexity" evidence="1">
    <location>
        <begin position="446"/>
        <end position="456"/>
    </location>
</feature>
<gene>
    <name evidence="3" type="ORF">CSUI_001568</name>
</gene>
<evidence type="ECO:0000313" key="4">
    <source>
        <dbReference type="Proteomes" id="UP000221165"/>
    </source>
</evidence>
<name>A0A2C6LA08_9APIC</name>
<dbReference type="InterPro" id="IPR058917">
    <property type="entry name" value="RESC6_dom"/>
</dbReference>
<dbReference type="OrthoDB" id="385235at2759"/>
<feature type="region of interest" description="Disordered" evidence="1">
    <location>
        <begin position="1479"/>
        <end position="1560"/>
    </location>
</feature>
<feature type="region of interest" description="Disordered" evidence="1">
    <location>
        <begin position="150"/>
        <end position="186"/>
    </location>
</feature>
<protein>
    <submittedName>
        <fullName evidence="3">Kynurenine 3-monooxygenase and-related flavoprotein monooxygenase family protein</fullName>
    </submittedName>
</protein>
<dbReference type="EMBL" id="MIGC01000633">
    <property type="protein sequence ID" value="PHJ24579.1"/>
    <property type="molecule type" value="Genomic_DNA"/>
</dbReference>
<feature type="compositionally biased region" description="Basic and acidic residues" evidence="1">
    <location>
        <begin position="150"/>
        <end position="161"/>
    </location>
</feature>
<sequence>RAAGYFLPGEAGDVSAGDPAAADSRKVKNRFSRFSFEGLEVDRGPYAKSLWEELKEQETRAKQNREIRAARHTAKVLSLGARSAAAEAEDSLRRQLAEAGGWENKAEMERALRREEKDVKAKEKVKLQVVVEKRGAEAVAKVRYAGEEERLTELRGPKTRESSTAGQTIESRRRRPESRDCHRTYEPGAYRVRRGRGISGREECAGLQAKADAVAAREASMGGHEEKVQWLINLQEREGVGGGIQAILRPEENETEERKPDRTSAGPREETGTQKTGRKRRNRGRLGKFEKDGLAEGSTAGDSLEDNSAGDTSEEGRQIDGQLLSAEGGDATLHSALPASSMKAGPKECDQLAKSVKPVACLERKRRLKEEAEHLDASQPDQLIEETFKIKNETWSRLSPQQLQVQTQLVRARSVGQVLFAVDLSTEQVPDSSTVFSSAPFPPSFPGSSSSSAAASRHGLSRSREDAPLIDDISEPSLTAPSCVSPSLPLSFSSCLSPSPAPGSSPSSPSSAVLPANLSPINIATAIHRLGRLSTPYQASVLRKDPRFILLVSAAETALPNLDCVGLCSIFWGLVRLEMAPQWLPTLIQRLTATVPDMTHTQLSCALYCLSKMTFPVRQSMALQAALVEALKVSQCLPLTPAEAAEADQSDVVENRTDKGVRTNIPGTVACICGSLARLKVNDAGLFGLLAAQVRGSMETLTGGELATVAWAFGTMGFVDRALFRDIRRRFESRIEHCAVHEIVSIAWSFARLGQADEEFLRYTVAPAVRTFITDLTTRQLSLLAWAYAEVGVADRDFFADLSFAMLPKAKSFTAHDVMLVVPAFAQLGFANRELFRALQKRTVELLFSFSPLQLSRALYGFGLAATVAPDPRFFHACCGMVEKRLHALYPQNVTHILVGLSEAEYLSHPVVDSLLSLTGRLVPRLFAEDCVQILYVMGKLPPHRRQAGLVPLLQQQLRNKVRVFWSLDSASICDLFEALQTLGLPDEQLLHMTMRRLASVVEASSMREFLRTLGCLANLSAINRLLVRTHIHRRLKVQKAISEKLAGLAGSVGRETSDRHGRRRGAADIQSRIVVLHACGKLGYQDENVARLYDQVQQALEAEGEILSLSALCHLIWAMAETNVKINWTRSLLRYMLHRRYSSASSSTPPLLEIMEDREAYANHHGLGPYTGGEVFPCVWSRLAGIQGRSAADAKEMLCLSERGGEREAEDADGHSSNLRLEEHTHTMSTQHQRLMPGCSAEKDTQEDEVFERDERERRKTELGEALLKVAFAAVVLGEEEFIVPLLEETAALLNGALPADLLNAQQVCLHVQDLMVPAPPYISPALREWMETVLAAPRFDVFHENTQKFRTNDARLRVKDFNYDNWITEPLVQMRIPHKKTFVMRNIYRVSAAFPLERHLIDVLTFQDLLCPSNRPSGTAELRQRQLSLLGWTVHSVHLRSLYNALTSGNLRFVVASIASAVSEEALRYVTFRENEAESRELTSPKQQEFVTPPLDLADDESNREAARRLSDPWGSVRPVEHDSQVPPRTGSRRREGELVEPDVTEKAADRPAIVGDEKALEHAYQSLGSME</sequence>
<dbReference type="VEuPathDB" id="ToxoDB:CSUI_001568"/>
<organism evidence="3 4">
    <name type="scientific">Cystoisospora suis</name>
    <dbReference type="NCBI Taxonomy" id="483139"/>
    <lineage>
        <taxon>Eukaryota</taxon>
        <taxon>Sar</taxon>
        <taxon>Alveolata</taxon>
        <taxon>Apicomplexa</taxon>
        <taxon>Conoidasida</taxon>
        <taxon>Coccidia</taxon>
        <taxon>Eucoccidiorida</taxon>
        <taxon>Eimeriorina</taxon>
        <taxon>Sarcocystidae</taxon>
        <taxon>Cystoisospora</taxon>
    </lineage>
</organism>
<feature type="compositionally biased region" description="Basic and acidic residues" evidence="1">
    <location>
        <begin position="1535"/>
        <end position="1560"/>
    </location>
</feature>
<feature type="region of interest" description="Disordered" evidence="1">
    <location>
        <begin position="1227"/>
        <end position="1255"/>
    </location>
</feature>
<evidence type="ECO:0000256" key="1">
    <source>
        <dbReference type="SAM" id="MobiDB-lite"/>
    </source>
</evidence>
<evidence type="ECO:0000259" key="2">
    <source>
        <dbReference type="Pfam" id="PF26188"/>
    </source>
</evidence>
<feature type="region of interest" description="Disordered" evidence="1">
    <location>
        <begin position="245"/>
        <end position="316"/>
    </location>
</feature>
<keyword evidence="3" id="KW-0560">Oxidoreductase</keyword>
<dbReference type="GeneID" id="94424984"/>
<dbReference type="RefSeq" id="XP_067926252.1">
    <property type="nucleotide sequence ID" value="XM_068061773.1"/>
</dbReference>
<accession>A0A2C6LA08</accession>
<feature type="region of interest" description="Disordered" evidence="1">
    <location>
        <begin position="1"/>
        <end position="21"/>
    </location>
</feature>
<dbReference type="GO" id="GO:0004497">
    <property type="term" value="F:monooxygenase activity"/>
    <property type="evidence" value="ECO:0007669"/>
    <property type="project" value="UniProtKB-KW"/>
</dbReference>
<keyword evidence="4" id="KW-1185">Reference proteome</keyword>
<reference evidence="3 4" key="1">
    <citation type="journal article" date="2017" name="Int. J. Parasitol.">
        <title>The genome of the protozoan parasite Cystoisospora suis and a reverse vaccinology approach to identify vaccine candidates.</title>
        <authorList>
            <person name="Palmieri N."/>
            <person name="Shrestha A."/>
            <person name="Ruttkowski B."/>
            <person name="Beck T."/>
            <person name="Vogl C."/>
            <person name="Tomley F."/>
            <person name="Blake D.P."/>
            <person name="Joachim A."/>
        </authorList>
    </citation>
    <scope>NUCLEOTIDE SEQUENCE [LARGE SCALE GENOMIC DNA]</scope>
    <source>
        <strain evidence="3 4">Wien I</strain>
    </source>
</reference>
<feature type="compositionally biased region" description="Basic residues" evidence="1">
    <location>
        <begin position="276"/>
        <end position="286"/>
    </location>
</feature>
<feature type="non-terminal residue" evidence="3">
    <location>
        <position position="1"/>
    </location>
</feature>
<comment type="caution">
    <text evidence="3">The sequence shown here is derived from an EMBL/GenBank/DDBJ whole genome shotgun (WGS) entry which is preliminary data.</text>
</comment>
<dbReference type="Pfam" id="PF26188">
    <property type="entry name" value="RESC6"/>
    <property type="match status" value="1"/>
</dbReference>
<evidence type="ECO:0000313" key="3">
    <source>
        <dbReference type="EMBL" id="PHJ24579.1"/>
    </source>
</evidence>